<dbReference type="GO" id="GO:0036297">
    <property type="term" value="P:interstrand cross-link repair"/>
    <property type="evidence" value="ECO:0007669"/>
    <property type="project" value="InterPro"/>
</dbReference>
<dbReference type="WBParaSite" id="SPAL_0000367200.1">
    <property type="protein sequence ID" value="SPAL_0000367200.1"/>
    <property type="gene ID" value="SPAL_0000367200"/>
</dbReference>
<keyword evidence="1 3" id="KW-0479">Metal-binding</keyword>
<keyword evidence="1 3" id="KW-0863">Zinc-finger</keyword>
<dbReference type="InterPro" id="IPR037381">
    <property type="entry name" value="RFWD3"/>
</dbReference>
<evidence type="ECO:0000256" key="2">
    <source>
        <dbReference type="ARBA" id="ARBA00022833"/>
    </source>
</evidence>
<name>A0A0N5BCC3_STREA</name>
<reference evidence="6" key="1">
    <citation type="submission" date="2017-02" db="UniProtKB">
        <authorList>
            <consortium name="WormBaseParasite"/>
        </authorList>
    </citation>
    <scope>IDENTIFICATION</scope>
</reference>
<evidence type="ECO:0000256" key="3">
    <source>
        <dbReference type="PROSITE-ProRule" id="PRU00175"/>
    </source>
</evidence>
<dbReference type="InterPro" id="IPR001841">
    <property type="entry name" value="Znf_RING"/>
</dbReference>
<dbReference type="GO" id="GO:0004842">
    <property type="term" value="F:ubiquitin-protein transferase activity"/>
    <property type="evidence" value="ECO:0007669"/>
    <property type="project" value="InterPro"/>
</dbReference>
<keyword evidence="2" id="KW-0862">Zinc</keyword>
<evidence type="ECO:0000313" key="5">
    <source>
        <dbReference type="Proteomes" id="UP000046392"/>
    </source>
</evidence>
<feature type="domain" description="RING-type" evidence="4">
    <location>
        <begin position="5"/>
        <end position="54"/>
    </location>
</feature>
<proteinExistence type="predicted"/>
<evidence type="ECO:0000313" key="6">
    <source>
        <dbReference type="WBParaSite" id="SPAL_0000367200.1"/>
    </source>
</evidence>
<keyword evidence="5" id="KW-1185">Reference proteome</keyword>
<organism evidence="5 6">
    <name type="scientific">Strongyloides papillosus</name>
    <name type="common">Intestinal threadworm</name>
    <dbReference type="NCBI Taxonomy" id="174720"/>
    <lineage>
        <taxon>Eukaryota</taxon>
        <taxon>Metazoa</taxon>
        <taxon>Ecdysozoa</taxon>
        <taxon>Nematoda</taxon>
        <taxon>Chromadorea</taxon>
        <taxon>Rhabditida</taxon>
        <taxon>Tylenchina</taxon>
        <taxon>Panagrolaimomorpha</taxon>
        <taxon>Strongyloidoidea</taxon>
        <taxon>Strongyloididae</taxon>
        <taxon>Strongyloides</taxon>
    </lineage>
</organism>
<dbReference type="PANTHER" id="PTHR16047:SF7">
    <property type="entry name" value="E3 UBIQUITIN-PROTEIN LIGASE RFWD3"/>
    <property type="match status" value="1"/>
</dbReference>
<sequence>MSFRCSICSEAYTSNGTGHSLCSTKCGHLFGKSCLSRWACIKSKRGRFECPTCRANLRITECHRIYDVPNEIFEITSDGNEGKCRSEDDVLRRCAFGTLKNKHFFIKQDIEKNEDLLPCTIKYCDASNGHILIAGYFKSDEDSSNTIFFLKIYERDHLCYSRNFGPTNITAVALNKSCEDSLEFCIGLENGIIQSTVISISNNVYGTPIETVIFNENKKIDSMCFLGYNNIVYSVGDSRVSNIFNIHIDRVDSKRNWFQNVEVKLDTVTNLKAVDDHTLFGRMDDKIYVFEKNKTPYVLCSEDNMSFINYEYDQATNIMSISALHSADGNNVYETARLILRGIKKKYTRDTKGWRSKKYSTHSIGDSQGMIFDFESMFFGSTSIVTQKNVKNSTYTFTLDLKNRILQPYAVNNGFIKLSNGKKIGSLSCCIGIIALDKPNFFTSKMTRIPIVVIFGNGFRIYNFYSSIEGAETR</sequence>
<dbReference type="Proteomes" id="UP000046392">
    <property type="component" value="Unplaced"/>
</dbReference>
<dbReference type="SUPFAM" id="SSF57850">
    <property type="entry name" value="RING/U-box"/>
    <property type="match status" value="1"/>
</dbReference>
<dbReference type="GO" id="GO:0005634">
    <property type="term" value="C:nucleus"/>
    <property type="evidence" value="ECO:0007669"/>
    <property type="project" value="InterPro"/>
</dbReference>
<dbReference type="Gene3D" id="3.30.40.10">
    <property type="entry name" value="Zinc/RING finger domain, C3HC4 (zinc finger)"/>
    <property type="match status" value="1"/>
</dbReference>
<dbReference type="Pfam" id="PF13639">
    <property type="entry name" value="zf-RING_2"/>
    <property type="match status" value="1"/>
</dbReference>
<accession>A0A0N5BCC3</accession>
<dbReference type="AlphaFoldDB" id="A0A0N5BCC3"/>
<evidence type="ECO:0000256" key="1">
    <source>
        <dbReference type="ARBA" id="ARBA00022771"/>
    </source>
</evidence>
<dbReference type="GO" id="GO:0008270">
    <property type="term" value="F:zinc ion binding"/>
    <property type="evidence" value="ECO:0007669"/>
    <property type="project" value="UniProtKB-KW"/>
</dbReference>
<dbReference type="GO" id="GO:0016567">
    <property type="term" value="P:protein ubiquitination"/>
    <property type="evidence" value="ECO:0007669"/>
    <property type="project" value="InterPro"/>
</dbReference>
<dbReference type="InterPro" id="IPR013083">
    <property type="entry name" value="Znf_RING/FYVE/PHD"/>
</dbReference>
<dbReference type="PANTHER" id="PTHR16047">
    <property type="entry name" value="RFWD3 PROTEIN"/>
    <property type="match status" value="1"/>
</dbReference>
<dbReference type="PROSITE" id="PS50089">
    <property type="entry name" value="ZF_RING_2"/>
    <property type="match status" value="1"/>
</dbReference>
<evidence type="ECO:0000259" key="4">
    <source>
        <dbReference type="PROSITE" id="PS50089"/>
    </source>
</evidence>
<dbReference type="STRING" id="174720.A0A0N5BCC3"/>
<dbReference type="SMART" id="SM00184">
    <property type="entry name" value="RING"/>
    <property type="match status" value="1"/>
</dbReference>
<protein>
    <submittedName>
        <fullName evidence="6">RING-type domain-containing protein</fullName>
    </submittedName>
</protein>